<feature type="domain" description="Carboxymuconolactone decarboxylase-like" evidence="1">
    <location>
        <begin position="128"/>
        <end position="201"/>
    </location>
</feature>
<proteinExistence type="predicted"/>
<protein>
    <recommendedName>
        <fullName evidence="1">Carboxymuconolactone decarboxylase-like domain-containing protein</fullName>
    </recommendedName>
</protein>
<dbReference type="AlphaFoldDB" id="A0A917LG15"/>
<dbReference type="Proteomes" id="UP000616608">
    <property type="component" value="Unassembled WGS sequence"/>
</dbReference>
<dbReference type="InterPro" id="IPR029032">
    <property type="entry name" value="AhpD-like"/>
</dbReference>
<dbReference type="Pfam" id="PF02627">
    <property type="entry name" value="CMD"/>
    <property type="match status" value="2"/>
</dbReference>
<dbReference type="EMBL" id="BMJT01000004">
    <property type="protein sequence ID" value="GGG19973.1"/>
    <property type="molecule type" value="Genomic_DNA"/>
</dbReference>
<reference evidence="2" key="1">
    <citation type="journal article" date="2014" name="Int. J. Syst. Evol. Microbiol.">
        <title>Complete genome sequence of Corynebacterium casei LMG S-19264T (=DSM 44701T), isolated from a smear-ripened cheese.</title>
        <authorList>
            <consortium name="US DOE Joint Genome Institute (JGI-PGF)"/>
            <person name="Walter F."/>
            <person name="Albersmeier A."/>
            <person name="Kalinowski J."/>
            <person name="Ruckert C."/>
        </authorList>
    </citation>
    <scope>NUCLEOTIDE SEQUENCE</scope>
    <source>
        <strain evidence="2">CGMCC 1.15760</strain>
    </source>
</reference>
<sequence>MLETMQQLGKFKTLTPKQSETFQQWNEVAFQEGALSHKLKEVMAIACASATGCEFCLELHAKGAQKAGATQEEVGEALMIATAAMAGAGFAHGALAYQAYDESTDDELFKKSYLMNTMAMKEAAPKDFQAFFGFTNSVMVEGALSKKDKELIAVAVTHVTACPYCIDTHVKQAKKLGATKEEITEAIFVASAMNAGSAYTKSGKVLKYFK</sequence>
<dbReference type="NCBIfam" id="TIGR00778">
    <property type="entry name" value="ahpD_dom"/>
    <property type="match status" value="2"/>
</dbReference>
<keyword evidence="3" id="KW-1185">Reference proteome</keyword>
<dbReference type="InterPro" id="IPR003779">
    <property type="entry name" value="CMD-like"/>
</dbReference>
<name>A0A917LG15_9BACI</name>
<dbReference type="GO" id="GO:0051920">
    <property type="term" value="F:peroxiredoxin activity"/>
    <property type="evidence" value="ECO:0007669"/>
    <property type="project" value="InterPro"/>
</dbReference>
<evidence type="ECO:0000313" key="3">
    <source>
        <dbReference type="Proteomes" id="UP000616608"/>
    </source>
</evidence>
<dbReference type="PANTHER" id="PTHR33930:SF8">
    <property type="entry name" value="4-CARBOXYMUCONOLACTONE DECARBOXYLASE"/>
    <property type="match status" value="1"/>
</dbReference>
<dbReference type="Gene3D" id="1.20.1290.10">
    <property type="entry name" value="AhpD-like"/>
    <property type="match status" value="2"/>
</dbReference>
<comment type="caution">
    <text evidence="2">The sequence shown here is derived from an EMBL/GenBank/DDBJ whole genome shotgun (WGS) entry which is preliminary data.</text>
</comment>
<dbReference type="SUPFAM" id="SSF69118">
    <property type="entry name" value="AhpD-like"/>
    <property type="match status" value="2"/>
</dbReference>
<dbReference type="PANTHER" id="PTHR33930">
    <property type="entry name" value="ALKYL HYDROPEROXIDE REDUCTASE AHPD"/>
    <property type="match status" value="1"/>
</dbReference>
<gene>
    <name evidence="2" type="ORF">GCM10007425_12940</name>
</gene>
<reference evidence="2" key="2">
    <citation type="submission" date="2020-09" db="EMBL/GenBank/DDBJ databases">
        <authorList>
            <person name="Sun Q."/>
            <person name="Zhou Y."/>
        </authorList>
    </citation>
    <scope>NUCLEOTIDE SEQUENCE</scope>
    <source>
        <strain evidence="2">CGMCC 1.15760</strain>
    </source>
</reference>
<feature type="domain" description="Carboxymuconolactone decarboxylase-like" evidence="1">
    <location>
        <begin position="20"/>
        <end position="94"/>
    </location>
</feature>
<organism evidence="2 3">
    <name type="scientific">Lysinibacillus alkalisoli</name>
    <dbReference type="NCBI Taxonomy" id="1911548"/>
    <lineage>
        <taxon>Bacteria</taxon>
        <taxon>Bacillati</taxon>
        <taxon>Bacillota</taxon>
        <taxon>Bacilli</taxon>
        <taxon>Bacillales</taxon>
        <taxon>Bacillaceae</taxon>
        <taxon>Lysinibacillus</taxon>
    </lineage>
</organism>
<dbReference type="InterPro" id="IPR004675">
    <property type="entry name" value="AhpD_core"/>
</dbReference>
<dbReference type="RefSeq" id="WP_188614225.1">
    <property type="nucleotide sequence ID" value="NZ_BMJT01000004.1"/>
</dbReference>
<accession>A0A917LG15</accession>
<evidence type="ECO:0000259" key="1">
    <source>
        <dbReference type="Pfam" id="PF02627"/>
    </source>
</evidence>
<evidence type="ECO:0000313" key="2">
    <source>
        <dbReference type="EMBL" id="GGG19973.1"/>
    </source>
</evidence>